<dbReference type="EMBL" id="CP000453">
    <property type="protein sequence ID" value="ABI57869.1"/>
    <property type="molecule type" value="Genomic_DNA"/>
</dbReference>
<feature type="domain" description="OmpA-like" evidence="7">
    <location>
        <begin position="91"/>
        <end position="216"/>
    </location>
</feature>
<evidence type="ECO:0000256" key="1">
    <source>
        <dbReference type="ARBA" id="ARBA00004442"/>
    </source>
</evidence>
<dbReference type="PANTHER" id="PTHR30329">
    <property type="entry name" value="STATOR ELEMENT OF FLAGELLAR MOTOR COMPLEX"/>
    <property type="match status" value="1"/>
</dbReference>
<comment type="subcellular location">
    <subcellularLocation>
        <location evidence="1">Cell outer membrane</location>
    </subcellularLocation>
</comment>
<dbReference type="InterPro" id="IPR050330">
    <property type="entry name" value="Bact_OuterMem_StrucFunc"/>
</dbReference>
<keyword evidence="9" id="KW-1185">Reference proteome</keyword>
<evidence type="ECO:0000313" key="8">
    <source>
        <dbReference type="EMBL" id="ABI57869.1"/>
    </source>
</evidence>
<dbReference type="InterPro" id="IPR006664">
    <property type="entry name" value="OMP_bac"/>
</dbReference>
<name>Q0A5L8_ALKEH</name>
<dbReference type="PRINTS" id="PR01023">
    <property type="entry name" value="NAFLGMOTY"/>
</dbReference>
<dbReference type="AlphaFoldDB" id="Q0A5L8"/>
<dbReference type="InterPro" id="IPR036737">
    <property type="entry name" value="OmpA-like_sf"/>
</dbReference>
<evidence type="ECO:0000256" key="6">
    <source>
        <dbReference type="SAM" id="SignalP"/>
    </source>
</evidence>
<dbReference type="PROSITE" id="PS51123">
    <property type="entry name" value="OMPA_2"/>
    <property type="match status" value="1"/>
</dbReference>
<dbReference type="HOGENOM" id="CLU_016890_5_0_6"/>
<dbReference type="Proteomes" id="UP000001962">
    <property type="component" value="Chromosome"/>
</dbReference>
<protein>
    <submittedName>
        <fullName evidence="8">OmpA/MotB domain protein</fullName>
    </submittedName>
</protein>
<feature type="compositionally biased region" description="Acidic residues" evidence="5">
    <location>
        <begin position="77"/>
        <end position="91"/>
    </location>
</feature>
<sequence>MMMQNNNEGYRRTGLGAMCSGLVMAGMLAVSGAAFAGGHDSGQGFLTDTRGNEVRSGFGLCWGVTWETATQPPACLDEPEPEPAPEPEPEPELERISVDSEALFGFDSDELTPGGRANLRNVIERINAMERVDSIRVNGHTDHIGSAAYNQELSERRAAAVRTFMVQQGVDDNLITSRGYGEDRPVKECPDNLSGSALIECLAPNRRVEIHVEGVR</sequence>
<reference evidence="9" key="1">
    <citation type="submission" date="2006-08" db="EMBL/GenBank/DDBJ databases">
        <title>Complete sequence of Alkalilimnicola ehrilichei MLHE-1.</title>
        <authorList>
            <person name="Copeland A."/>
            <person name="Lucas S."/>
            <person name="Lapidus A."/>
            <person name="Barry K."/>
            <person name="Detter J.C."/>
            <person name="Glavina del Rio T."/>
            <person name="Hammon N."/>
            <person name="Israni S."/>
            <person name="Dalin E."/>
            <person name="Tice H."/>
            <person name="Pitluck S."/>
            <person name="Sims D."/>
            <person name="Brettin T."/>
            <person name="Bruce D."/>
            <person name="Han C."/>
            <person name="Tapia R."/>
            <person name="Gilna P."/>
            <person name="Schmutz J."/>
            <person name="Larimer F."/>
            <person name="Land M."/>
            <person name="Hauser L."/>
            <person name="Kyrpides N."/>
            <person name="Mikhailova N."/>
            <person name="Oremland R.S."/>
            <person name="Hoeft S.E."/>
            <person name="Switzer-Blum J."/>
            <person name="Kulp T."/>
            <person name="King G."/>
            <person name="Tabita R."/>
            <person name="Witte B."/>
            <person name="Santini J.M."/>
            <person name="Basu P."/>
            <person name="Hollibaugh J.T."/>
            <person name="Xie G."/>
            <person name="Stolz J.F."/>
            <person name="Richardson P."/>
        </authorList>
    </citation>
    <scope>NUCLEOTIDE SEQUENCE [LARGE SCALE GENOMIC DNA]</scope>
    <source>
        <strain evidence="9">ATCC BAA-1101 / DSM 17681 / MLHE-1</strain>
    </source>
</reference>
<feature type="chain" id="PRO_5004167884" evidence="6">
    <location>
        <begin position="37"/>
        <end position="216"/>
    </location>
</feature>
<dbReference type="RefSeq" id="WP_011630262.1">
    <property type="nucleotide sequence ID" value="NC_008340.1"/>
</dbReference>
<evidence type="ECO:0000256" key="2">
    <source>
        <dbReference type="ARBA" id="ARBA00023136"/>
    </source>
</evidence>
<evidence type="ECO:0000256" key="4">
    <source>
        <dbReference type="PROSITE-ProRule" id="PRU00473"/>
    </source>
</evidence>
<dbReference type="CDD" id="cd07185">
    <property type="entry name" value="OmpA_C-like"/>
    <property type="match status" value="1"/>
</dbReference>
<dbReference type="GO" id="GO:0009279">
    <property type="term" value="C:cell outer membrane"/>
    <property type="evidence" value="ECO:0007669"/>
    <property type="project" value="UniProtKB-SubCell"/>
</dbReference>
<dbReference type="PROSITE" id="PS01068">
    <property type="entry name" value="OMPA_1"/>
    <property type="match status" value="1"/>
</dbReference>
<feature type="region of interest" description="Disordered" evidence="5">
    <location>
        <begin position="71"/>
        <end position="94"/>
    </location>
</feature>
<dbReference type="PANTHER" id="PTHR30329:SF21">
    <property type="entry name" value="LIPOPROTEIN YIAD-RELATED"/>
    <property type="match status" value="1"/>
</dbReference>
<keyword evidence="3" id="KW-0998">Cell outer membrane</keyword>
<evidence type="ECO:0000259" key="7">
    <source>
        <dbReference type="PROSITE" id="PS51123"/>
    </source>
</evidence>
<accession>Q0A5L8</accession>
<dbReference type="OrthoDB" id="9805832at2"/>
<dbReference type="Pfam" id="PF00691">
    <property type="entry name" value="OmpA"/>
    <property type="match status" value="1"/>
</dbReference>
<evidence type="ECO:0000256" key="5">
    <source>
        <dbReference type="SAM" id="MobiDB-lite"/>
    </source>
</evidence>
<dbReference type="InterPro" id="IPR006665">
    <property type="entry name" value="OmpA-like"/>
</dbReference>
<organism evidence="8 9">
    <name type="scientific">Alkalilimnicola ehrlichii (strain ATCC BAA-1101 / DSM 17681 / MLHE-1)</name>
    <dbReference type="NCBI Taxonomy" id="187272"/>
    <lineage>
        <taxon>Bacteria</taxon>
        <taxon>Pseudomonadati</taxon>
        <taxon>Pseudomonadota</taxon>
        <taxon>Gammaproteobacteria</taxon>
        <taxon>Chromatiales</taxon>
        <taxon>Ectothiorhodospiraceae</taxon>
        <taxon>Alkalilimnicola</taxon>
    </lineage>
</organism>
<dbReference type="KEGG" id="aeh:Mlg_2529"/>
<dbReference type="PRINTS" id="PR01021">
    <property type="entry name" value="OMPADOMAIN"/>
</dbReference>
<evidence type="ECO:0000256" key="3">
    <source>
        <dbReference type="ARBA" id="ARBA00023237"/>
    </source>
</evidence>
<gene>
    <name evidence="8" type="ordered locus">Mlg_2529</name>
</gene>
<dbReference type="eggNOG" id="COG2885">
    <property type="taxonomic scope" value="Bacteria"/>
</dbReference>
<keyword evidence="2 4" id="KW-0472">Membrane</keyword>
<dbReference type="Gene3D" id="3.30.1330.60">
    <property type="entry name" value="OmpA-like domain"/>
    <property type="match status" value="1"/>
</dbReference>
<dbReference type="SUPFAM" id="SSF103088">
    <property type="entry name" value="OmpA-like"/>
    <property type="match status" value="1"/>
</dbReference>
<evidence type="ECO:0000313" key="9">
    <source>
        <dbReference type="Proteomes" id="UP000001962"/>
    </source>
</evidence>
<feature type="signal peptide" evidence="6">
    <location>
        <begin position="1"/>
        <end position="36"/>
    </location>
</feature>
<proteinExistence type="predicted"/>
<keyword evidence="6" id="KW-0732">Signal</keyword>
<dbReference type="InterPro" id="IPR006690">
    <property type="entry name" value="OMPA-like_CS"/>
</dbReference>